<name>I4BBF1_TURPD</name>
<accession>I4BBF1</accession>
<gene>
    <name evidence="1" type="ordered locus">Turpa_3974</name>
</gene>
<protein>
    <recommendedName>
        <fullName evidence="3">Lipoprotein</fullName>
    </recommendedName>
</protein>
<dbReference type="Proteomes" id="UP000006048">
    <property type="component" value="Chromosome"/>
</dbReference>
<evidence type="ECO:0000313" key="1">
    <source>
        <dbReference type="EMBL" id="AFM14608.1"/>
    </source>
</evidence>
<dbReference type="RefSeq" id="WP_014805084.1">
    <property type="nucleotide sequence ID" value="NC_018020.1"/>
</dbReference>
<dbReference type="HOGENOM" id="CLU_2208903_0_0_12"/>
<sequence length="107" mass="11427">MKPAVSAAIVILSFGCGGGKFVVSDADIWRDGAALGGKYVQLVETQVSPKLLQPAAQQFAENCRAAEARAVARFRGEHPQSKDEGKRLGEKFELNAGCTVRMAFTAE</sequence>
<evidence type="ECO:0008006" key="3">
    <source>
        <dbReference type="Google" id="ProtNLM"/>
    </source>
</evidence>
<evidence type="ECO:0000313" key="2">
    <source>
        <dbReference type="Proteomes" id="UP000006048"/>
    </source>
</evidence>
<dbReference type="STRING" id="869212.Turpa_3974"/>
<proteinExistence type="predicted"/>
<dbReference type="PROSITE" id="PS51257">
    <property type="entry name" value="PROKAR_LIPOPROTEIN"/>
    <property type="match status" value="1"/>
</dbReference>
<dbReference type="KEGG" id="tpx:Turpa_3974"/>
<organism evidence="1 2">
    <name type="scientific">Turneriella parva (strain ATCC BAA-1111 / DSM 21527 / NCTC 11395 / H)</name>
    <name type="common">Leptospira parva</name>
    <dbReference type="NCBI Taxonomy" id="869212"/>
    <lineage>
        <taxon>Bacteria</taxon>
        <taxon>Pseudomonadati</taxon>
        <taxon>Spirochaetota</taxon>
        <taxon>Spirochaetia</taxon>
        <taxon>Leptospirales</taxon>
        <taxon>Leptospiraceae</taxon>
        <taxon>Turneriella</taxon>
    </lineage>
</organism>
<dbReference type="EMBL" id="CP002959">
    <property type="protein sequence ID" value="AFM14608.1"/>
    <property type="molecule type" value="Genomic_DNA"/>
</dbReference>
<dbReference type="AlphaFoldDB" id="I4BBF1"/>
<reference evidence="1 2" key="1">
    <citation type="submission" date="2012-06" db="EMBL/GenBank/DDBJ databases">
        <title>The complete chromosome of genome of Turneriella parva DSM 21527.</title>
        <authorList>
            <consortium name="US DOE Joint Genome Institute (JGI-PGF)"/>
            <person name="Lucas S."/>
            <person name="Han J."/>
            <person name="Lapidus A."/>
            <person name="Bruce D."/>
            <person name="Goodwin L."/>
            <person name="Pitluck S."/>
            <person name="Peters L."/>
            <person name="Kyrpides N."/>
            <person name="Mavromatis K."/>
            <person name="Ivanova N."/>
            <person name="Mikhailova N."/>
            <person name="Chertkov O."/>
            <person name="Detter J.C."/>
            <person name="Tapia R."/>
            <person name="Han C."/>
            <person name="Land M."/>
            <person name="Hauser L."/>
            <person name="Markowitz V."/>
            <person name="Cheng J.-F."/>
            <person name="Hugenholtz P."/>
            <person name="Woyke T."/>
            <person name="Wu D."/>
            <person name="Gronow S."/>
            <person name="Wellnitz S."/>
            <person name="Brambilla E."/>
            <person name="Klenk H.-P."/>
            <person name="Eisen J.A."/>
        </authorList>
    </citation>
    <scope>NUCLEOTIDE SEQUENCE [LARGE SCALE GENOMIC DNA]</scope>
    <source>
        <strain evidence="2">ATCC BAA-1111 / DSM 21527 / NCTC 11395 / H</strain>
    </source>
</reference>
<keyword evidence="2" id="KW-1185">Reference proteome</keyword>